<dbReference type="EMBL" id="CM044703">
    <property type="protein sequence ID" value="KAI5672602.1"/>
    <property type="molecule type" value="Genomic_DNA"/>
</dbReference>
<reference evidence="2" key="1">
    <citation type="journal article" date="2023" name="Nat. Plants">
        <title>Single-cell RNA sequencing provides a high-resolution roadmap for understanding the multicellular compartmentation of specialized metabolism.</title>
        <authorList>
            <person name="Sun S."/>
            <person name="Shen X."/>
            <person name="Li Y."/>
            <person name="Li Y."/>
            <person name="Wang S."/>
            <person name="Li R."/>
            <person name="Zhang H."/>
            <person name="Shen G."/>
            <person name="Guo B."/>
            <person name="Wei J."/>
            <person name="Xu J."/>
            <person name="St-Pierre B."/>
            <person name="Chen S."/>
            <person name="Sun C."/>
        </authorList>
    </citation>
    <scope>NUCLEOTIDE SEQUENCE [LARGE SCALE GENOMIC DNA]</scope>
</reference>
<keyword evidence="2" id="KW-1185">Reference proteome</keyword>
<evidence type="ECO:0000313" key="1">
    <source>
        <dbReference type="EMBL" id="KAI5672602.1"/>
    </source>
</evidence>
<gene>
    <name evidence="1" type="ORF">M9H77_12966</name>
</gene>
<name>A0ACC0BIY9_CATRO</name>
<proteinExistence type="predicted"/>
<protein>
    <submittedName>
        <fullName evidence="1">Uncharacterized protein</fullName>
    </submittedName>
</protein>
<evidence type="ECO:0000313" key="2">
    <source>
        <dbReference type="Proteomes" id="UP001060085"/>
    </source>
</evidence>
<sequence length="293" mass="33199">MAWRGGCCEVVYQWGREGLKEVDDSKLLKAEGAWSRGFDSEGDENSRTPRGLAKDWGDYVSVVQITVELPPSMFEGSGSADMVKVGNYPILTVSSKVTWLFLNESSSFFFFCCCLFSLNSSVTAAVSRYSWLIPRLDGLGRREPRDVRFCQLHPFFFYLFYRDCCSACVYSISLLIICLVAVAQSLLSVDLLMAIGSIMYSMIFTRPDIAYSISLLSRFMSNPGRDHWAALKWLLRYINGTIYRGLYYHNWTEQFELVGYVDSDFAGNCVSWKSQLQPVVTLSTMEAEYIAAT</sequence>
<accession>A0ACC0BIY9</accession>
<comment type="caution">
    <text evidence="1">The sequence shown here is derived from an EMBL/GenBank/DDBJ whole genome shotgun (WGS) entry which is preliminary data.</text>
</comment>
<dbReference type="Proteomes" id="UP001060085">
    <property type="component" value="Linkage Group LG03"/>
</dbReference>
<organism evidence="1 2">
    <name type="scientific">Catharanthus roseus</name>
    <name type="common">Madagascar periwinkle</name>
    <name type="synonym">Vinca rosea</name>
    <dbReference type="NCBI Taxonomy" id="4058"/>
    <lineage>
        <taxon>Eukaryota</taxon>
        <taxon>Viridiplantae</taxon>
        <taxon>Streptophyta</taxon>
        <taxon>Embryophyta</taxon>
        <taxon>Tracheophyta</taxon>
        <taxon>Spermatophyta</taxon>
        <taxon>Magnoliopsida</taxon>
        <taxon>eudicotyledons</taxon>
        <taxon>Gunneridae</taxon>
        <taxon>Pentapetalae</taxon>
        <taxon>asterids</taxon>
        <taxon>lamiids</taxon>
        <taxon>Gentianales</taxon>
        <taxon>Apocynaceae</taxon>
        <taxon>Rauvolfioideae</taxon>
        <taxon>Vinceae</taxon>
        <taxon>Catharanthinae</taxon>
        <taxon>Catharanthus</taxon>
    </lineage>
</organism>